<dbReference type="InterPro" id="IPR038248">
    <property type="entry name" value="Dicer_dimer_sf"/>
</dbReference>
<evidence type="ECO:0000256" key="18">
    <source>
        <dbReference type="PROSITE-ProRule" id="PRU00657"/>
    </source>
</evidence>
<dbReference type="PANTHER" id="PTHR14950">
    <property type="entry name" value="DICER-RELATED"/>
    <property type="match status" value="1"/>
</dbReference>
<dbReference type="GO" id="GO:0004386">
    <property type="term" value="F:helicase activity"/>
    <property type="evidence" value="ECO:0007669"/>
    <property type="project" value="UniProtKB-KW"/>
</dbReference>
<dbReference type="PROSITE" id="PS50142">
    <property type="entry name" value="RNASE_3_2"/>
    <property type="match status" value="2"/>
</dbReference>
<dbReference type="Pfam" id="PF03368">
    <property type="entry name" value="Dicer_dimer"/>
    <property type="match status" value="1"/>
</dbReference>
<dbReference type="InterPro" id="IPR044441">
    <property type="entry name" value="DICER_DSRM"/>
</dbReference>
<keyword evidence="10" id="KW-0378">Hydrolase</keyword>
<dbReference type="EC" id="3.1.26.3" evidence="4"/>
<dbReference type="SUPFAM" id="SSF101690">
    <property type="entry name" value="PAZ domain"/>
    <property type="match status" value="1"/>
</dbReference>
<evidence type="ECO:0000259" key="19">
    <source>
        <dbReference type="PROSITE" id="PS50137"/>
    </source>
</evidence>
<comment type="similarity">
    <text evidence="17 18">Belongs to the helicase family. Dicer subfamily.</text>
</comment>
<feature type="domain" description="RNase III" evidence="20">
    <location>
        <begin position="1424"/>
        <end position="1583"/>
    </location>
</feature>
<keyword evidence="12" id="KW-0067">ATP-binding</keyword>
<feature type="domain" description="Helicase ATP-binding" evidence="22">
    <location>
        <begin position="17"/>
        <end position="225"/>
    </location>
</feature>
<dbReference type="Pfam" id="PF20932">
    <property type="entry name" value="Dicer_dsRBD"/>
    <property type="match status" value="1"/>
</dbReference>
<comment type="cofactor">
    <cofactor evidence="3">
        <name>Mg(2+)</name>
        <dbReference type="ChEBI" id="CHEBI:18420"/>
    </cofactor>
</comment>
<dbReference type="SUPFAM" id="SSF52540">
    <property type="entry name" value="P-loop containing nucleoside triphosphate hydrolases"/>
    <property type="match status" value="1"/>
</dbReference>
<dbReference type="GO" id="GO:0003723">
    <property type="term" value="F:RNA binding"/>
    <property type="evidence" value="ECO:0007669"/>
    <property type="project" value="UniProtKB-UniRule"/>
</dbReference>
<dbReference type="InterPro" id="IPR001650">
    <property type="entry name" value="Helicase_C-like"/>
</dbReference>
<comment type="cofactor">
    <cofactor evidence="2">
        <name>Mn(2+)</name>
        <dbReference type="ChEBI" id="CHEBI:29035"/>
    </cofactor>
</comment>
<dbReference type="GO" id="GO:0006309">
    <property type="term" value="P:apoptotic DNA fragmentation"/>
    <property type="evidence" value="ECO:0007669"/>
    <property type="project" value="TreeGrafter"/>
</dbReference>
<evidence type="ECO:0000256" key="11">
    <source>
        <dbReference type="ARBA" id="ARBA00022806"/>
    </source>
</evidence>
<dbReference type="Pfam" id="PF02170">
    <property type="entry name" value="PAZ"/>
    <property type="match status" value="1"/>
</dbReference>
<evidence type="ECO:0000256" key="17">
    <source>
        <dbReference type="ARBA" id="ARBA00035116"/>
    </source>
</evidence>
<comment type="catalytic activity">
    <reaction evidence="1">
        <text>Endonucleolytic cleavage to 5'-phosphomonoester.</text>
        <dbReference type="EC" id="3.1.26.3"/>
    </reaction>
</comment>
<evidence type="ECO:0000259" key="22">
    <source>
        <dbReference type="PROSITE" id="PS51192"/>
    </source>
</evidence>
<dbReference type="PROSITE" id="PS00517">
    <property type="entry name" value="RNASE_3_1"/>
    <property type="match status" value="1"/>
</dbReference>
<evidence type="ECO:0000313" key="25">
    <source>
        <dbReference type="EMBL" id="KAF3421293.1"/>
    </source>
</evidence>
<dbReference type="InterPro" id="IPR000999">
    <property type="entry name" value="RNase_III_dom"/>
</dbReference>
<evidence type="ECO:0000256" key="15">
    <source>
        <dbReference type="ARBA" id="ARBA00023158"/>
    </source>
</evidence>
<evidence type="ECO:0000259" key="23">
    <source>
        <dbReference type="PROSITE" id="PS51194"/>
    </source>
</evidence>
<dbReference type="SMART" id="SM00949">
    <property type="entry name" value="PAZ"/>
    <property type="match status" value="1"/>
</dbReference>
<dbReference type="EMBL" id="WNWW01000875">
    <property type="protein sequence ID" value="KAF3421293.1"/>
    <property type="molecule type" value="Genomic_DNA"/>
</dbReference>
<keyword evidence="5" id="KW-0540">Nuclease</keyword>
<keyword evidence="11" id="KW-0347">Helicase</keyword>
<evidence type="ECO:0000256" key="10">
    <source>
        <dbReference type="ARBA" id="ARBA00022801"/>
    </source>
</evidence>
<dbReference type="Gene3D" id="2.170.260.10">
    <property type="entry name" value="paz domain"/>
    <property type="match status" value="1"/>
</dbReference>
<evidence type="ECO:0000256" key="4">
    <source>
        <dbReference type="ARBA" id="ARBA00012177"/>
    </source>
</evidence>
<dbReference type="Gene3D" id="3.40.50.300">
    <property type="entry name" value="P-loop containing nucleotide triphosphate hydrolases"/>
    <property type="match status" value="2"/>
</dbReference>
<dbReference type="GO" id="GO:0046872">
    <property type="term" value="F:metal ion binding"/>
    <property type="evidence" value="ECO:0007669"/>
    <property type="project" value="UniProtKB-KW"/>
</dbReference>
<dbReference type="InterPro" id="IPR014001">
    <property type="entry name" value="Helicase_ATP-bd"/>
</dbReference>
<evidence type="ECO:0000256" key="6">
    <source>
        <dbReference type="ARBA" id="ARBA00022723"/>
    </source>
</evidence>
<feature type="domain" description="DRBM" evidence="19">
    <location>
        <begin position="1642"/>
        <end position="1677"/>
    </location>
</feature>
<dbReference type="Gene3D" id="1.10.1520.10">
    <property type="entry name" value="Ribonuclease III domain"/>
    <property type="match status" value="2"/>
</dbReference>
<sequence>METHIEDFIPRAYQVELYEIACKENIIVYLPTGSGKTYIAVMLIKKLSADIQKYESSISSFNHYHKVIISLMLKVCTVNFISRSYDEGRKHTVFIVNTLPLVIQQRDYIRRLTGFSCGAFSSEEGVDFWHTKDWNAQLKQHNVLVMTSQILVNALCHGYMSLNRINLIIFDECHRAVNDHPMRQIMQFFQNCSKREQPKVLGLSATLLNANVKMEKIKSVVQSLEVTFNAKITTAIITHKEYYTSPNEEIVIFNRYIVDNVGKSINNIIQDVKNILNYVILKDVWKYYESSKEFRPKTISQKLQNVLMDIQYQLSSTGIYGASKCILLYLIQLECLKKATDDAEAIYILEYIISKISTCRKLLEDEMKEKEEKERIYKYSSDQVRQLFKILKDFYKNKTDDQIFFCIIFVKRRFTAKILYQILKNISMHDEEYKFLHPDFLMGVSVNPYKNSKELLCISKRNKEVLLRFRNGLLNCLVATDIIDEGIDVPKCSLVVRYDFPLDVRTYIQSKGRARHVCSHYKILVQKDESQYLQRYNEFQMTEKYLKKYLEEKSYERRNLPTEDEIKNELYQYTIEPYIITGNDGQMCCITEQMAINVINEYCTSLMKSKFTCLSPTWILHRISENSNNTKVNKYQVSLKLPLPSPLRTVIFSDSMPSVSGAKRSAAMKMCKELHKIGELTDKLQPVTAESLQKDLSYLFPNWNDENESEKDLIGTYKRKRHYQLQFPSALYGVFPRPQKQVYLHILHATPKFSAPHHDNRHLIFYNLLHNNAGFGILSTKQILEIPSFPIFMNLGELNIDVKVNHTTMFLSGNEISLLKSFHTLIFDEIVQVIKLFMVFDNYNLDNCFLIVPVDENWDINWKVINGHKSIEHISPPVPFHFKTTDYELALIKPNYRAAETYIVTQVCHDITPNSCFPTDNFSSYAHYYKEKHGLVISDLRQPMLEVKSISRTIDYIIPRHMHSESKNRRYVDSPKNLKEHLVPELCTKINFPALYWLKATTLPSILHRISQLLIAEDLRCLIVKETSLGLLSNNKWPPLEITEEEGEDSFEPLLETSTMEKDNFQSEPVLNGPEIDGILTLFYFENSIYLCKLNIFFAFTNYYYSYYNRTVFIYFHTVLNTESYHYPWSRYQEPPDLDRNIEEIQLIQIEHYCQLMNEKQDKNNMIIANENINFLIKPSVSVPPLQILLLKNSRGPDPVQIMYALTTKLGHDAFNLERLETLGDSYLKFIISLFLYNNFPKYTEGHLTALKGKIIGNRNLYYCGVKKHIPGRMKVDGFVVSSNFIAPAYTVHRQIQNVLIDAEVSPNVLYEIQIPKDEQFSGQISETTMNVMQTKILNWETAESQTGMEHYLGLQTVSDKAIADCVEALIGVYLRSMGIKDTLTLLQWFQILPSEIDVDALLFGTPQNPIICEGNINSFMPWASKIESQLGYKFNNKGYLLQAFTHPSYTPNNMTECYQRLEFLGDAILDFLITNYIYENCGNLNPGALTDLRSALVNNIIFACLTVRHGLHVALLSYTPELNNTIERFVKFQEDRNFAVNDELLWILLEEDECNMAEHVEVPKVLGDIFESTIGAIYLDSNKDLTTVWNIIYSIMHKEIDEFSKNIPKQPIRVLYETQGANPLFLKSSVVDNTNIIMVPLKVTIAGKVKHFHGFGANKKQAKCAAAKQALKNLLCKK</sequence>
<keyword evidence="6" id="KW-0479">Metal-binding</keyword>
<dbReference type="GO" id="GO:0004530">
    <property type="term" value="F:deoxyribonuclease I activity"/>
    <property type="evidence" value="ECO:0007669"/>
    <property type="project" value="TreeGrafter"/>
</dbReference>
<evidence type="ECO:0000256" key="14">
    <source>
        <dbReference type="ARBA" id="ARBA00022884"/>
    </source>
</evidence>
<dbReference type="SMART" id="SM00535">
    <property type="entry name" value="RIBOc"/>
    <property type="match status" value="2"/>
</dbReference>
<dbReference type="FunFam" id="1.10.1520.10:FF:000005">
    <property type="entry name" value="Putative endoribonuclease dicer"/>
    <property type="match status" value="1"/>
</dbReference>
<feature type="domain" description="Dicer dsRNA-binding fold" evidence="24">
    <location>
        <begin position="595"/>
        <end position="694"/>
    </location>
</feature>
<dbReference type="Gene3D" id="3.30.160.20">
    <property type="match status" value="1"/>
</dbReference>
<dbReference type="PROSITE" id="PS50821">
    <property type="entry name" value="PAZ"/>
    <property type="match status" value="1"/>
</dbReference>
<dbReference type="InterPro" id="IPR005034">
    <property type="entry name" value="Dicer_dimerisation"/>
</dbReference>
<dbReference type="Gene3D" id="3.30.160.380">
    <property type="entry name" value="Dicer dimerisation domain"/>
    <property type="match status" value="1"/>
</dbReference>
<dbReference type="PROSITE" id="PS50137">
    <property type="entry name" value="DS_RBD"/>
    <property type="match status" value="1"/>
</dbReference>
<evidence type="ECO:0000256" key="7">
    <source>
        <dbReference type="ARBA" id="ARBA00022737"/>
    </source>
</evidence>
<evidence type="ECO:0000256" key="2">
    <source>
        <dbReference type="ARBA" id="ARBA00001936"/>
    </source>
</evidence>
<dbReference type="InterPro" id="IPR011545">
    <property type="entry name" value="DEAD/DEAH_box_helicase_dom"/>
</dbReference>
<evidence type="ECO:0000259" key="20">
    <source>
        <dbReference type="PROSITE" id="PS50142"/>
    </source>
</evidence>
<keyword evidence="13" id="KW-0460">Magnesium</keyword>
<proteinExistence type="inferred from homology"/>
<dbReference type="InterPro" id="IPR014720">
    <property type="entry name" value="dsRBD_dom"/>
</dbReference>
<evidence type="ECO:0000259" key="21">
    <source>
        <dbReference type="PROSITE" id="PS50821"/>
    </source>
</evidence>
<dbReference type="InterPro" id="IPR036389">
    <property type="entry name" value="RNase_III_sf"/>
</dbReference>
<dbReference type="Pfam" id="PF20931">
    <property type="entry name" value="Dicer_platform"/>
    <property type="match status" value="1"/>
</dbReference>
<dbReference type="CDD" id="cd18034">
    <property type="entry name" value="DEXHc_dicer"/>
    <property type="match status" value="1"/>
</dbReference>
<dbReference type="PROSITE" id="PS51194">
    <property type="entry name" value="HELICASE_CTER"/>
    <property type="match status" value="1"/>
</dbReference>
<dbReference type="InterPro" id="IPR036085">
    <property type="entry name" value="PAZ_dom_sf"/>
</dbReference>
<dbReference type="Proteomes" id="UP000655588">
    <property type="component" value="Unassembled WGS sequence"/>
</dbReference>
<dbReference type="GO" id="GO:0031054">
    <property type="term" value="P:pre-miRNA processing"/>
    <property type="evidence" value="ECO:0007669"/>
    <property type="project" value="InterPro"/>
</dbReference>
<dbReference type="GO" id="GO:0005737">
    <property type="term" value="C:cytoplasm"/>
    <property type="evidence" value="ECO:0007669"/>
    <property type="project" value="TreeGrafter"/>
</dbReference>
<dbReference type="GO" id="GO:0005524">
    <property type="term" value="F:ATP binding"/>
    <property type="evidence" value="ECO:0007669"/>
    <property type="project" value="UniProtKB-KW"/>
</dbReference>
<reference evidence="25" key="1">
    <citation type="submission" date="2019-11" db="EMBL/GenBank/DDBJ databases">
        <title>The nuclear and mitochondrial genomes of Frieseomelitta varia - a highly eusocial stingless bee (Meliponini) with a permanently sterile worker caste.</title>
        <authorList>
            <person name="Freitas F.C.P."/>
            <person name="Lourenco A.P."/>
            <person name="Nunes F.M.F."/>
            <person name="Paschoal A.R."/>
            <person name="Abreu F.C.P."/>
            <person name="Barbin F.O."/>
            <person name="Bataglia L."/>
            <person name="Cardoso-Junior C.A.M."/>
            <person name="Cervoni M.S."/>
            <person name="Silva S.R."/>
            <person name="Dalarmi F."/>
            <person name="Del Lama M.A."/>
            <person name="Depintor T.S."/>
            <person name="Ferreira K.M."/>
            <person name="Goria P.S."/>
            <person name="Jaskot M.C."/>
            <person name="Lago D.C."/>
            <person name="Luna-Lucena D."/>
            <person name="Moda L.M."/>
            <person name="Nascimento L."/>
            <person name="Pedrino M."/>
            <person name="Rabico F.O."/>
            <person name="Sanches F.C."/>
            <person name="Santos D.E."/>
            <person name="Santos C.G."/>
            <person name="Vieira J."/>
            <person name="Lopes T.F."/>
            <person name="Barchuk A.R."/>
            <person name="Hartfelder K."/>
            <person name="Simoes Z.L.P."/>
            <person name="Bitondi M.M.G."/>
            <person name="Pinheiro D.G."/>
        </authorList>
    </citation>
    <scope>NUCLEOTIDE SEQUENCE</scope>
    <source>
        <strain evidence="25">USP_RPSP 00005682</strain>
        <tissue evidence="25">Whole individual</tissue>
    </source>
</reference>
<dbReference type="PROSITE" id="PS51192">
    <property type="entry name" value="HELICASE_ATP_BIND_1"/>
    <property type="match status" value="1"/>
</dbReference>
<evidence type="ECO:0000256" key="3">
    <source>
        <dbReference type="ARBA" id="ARBA00001946"/>
    </source>
</evidence>
<keyword evidence="26" id="KW-1185">Reference proteome</keyword>
<dbReference type="SUPFAM" id="SSF69065">
    <property type="entry name" value="RNase III domain-like"/>
    <property type="match status" value="2"/>
</dbReference>
<evidence type="ECO:0000256" key="8">
    <source>
        <dbReference type="ARBA" id="ARBA00022741"/>
    </source>
</evidence>
<dbReference type="SUPFAM" id="SSF54768">
    <property type="entry name" value="dsRNA-binding domain-like"/>
    <property type="match status" value="1"/>
</dbReference>
<comment type="caution">
    <text evidence="25">The sequence shown here is derived from an EMBL/GenBank/DDBJ whole genome shotgun (WGS) entry which is preliminary data.</text>
</comment>
<feature type="domain" description="RNase III" evidence="20">
    <location>
        <begin position="1205"/>
        <end position="1379"/>
    </location>
</feature>
<dbReference type="InterPro" id="IPR003100">
    <property type="entry name" value="PAZ_dom"/>
</dbReference>
<keyword evidence="9" id="KW-0255">Endonuclease</keyword>
<dbReference type="SMART" id="SM00490">
    <property type="entry name" value="HELICc"/>
    <property type="match status" value="1"/>
</dbReference>
<organism evidence="25 26">
    <name type="scientific">Frieseomelitta varia</name>
    <dbReference type="NCBI Taxonomy" id="561572"/>
    <lineage>
        <taxon>Eukaryota</taxon>
        <taxon>Metazoa</taxon>
        <taxon>Ecdysozoa</taxon>
        <taxon>Arthropoda</taxon>
        <taxon>Hexapoda</taxon>
        <taxon>Insecta</taxon>
        <taxon>Pterygota</taxon>
        <taxon>Neoptera</taxon>
        <taxon>Endopterygota</taxon>
        <taxon>Hymenoptera</taxon>
        <taxon>Apocrita</taxon>
        <taxon>Aculeata</taxon>
        <taxon>Apoidea</taxon>
        <taxon>Anthophila</taxon>
        <taxon>Apidae</taxon>
        <taxon>Frieseomelitta</taxon>
    </lineage>
</organism>
<dbReference type="GO" id="GO:0005634">
    <property type="term" value="C:nucleus"/>
    <property type="evidence" value="ECO:0007669"/>
    <property type="project" value="TreeGrafter"/>
</dbReference>
<protein>
    <recommendedName>
        <fullName evidence="4">ribonuclease III</fullName>
        <ecNumber evidence="4">3.1.26.3</ecNumber>
    </recommendedName>
</protein>
<dbReference type="GO" id="GO:0070578">
    <property type="term" value="C:RISC-loading complex"/>
    <property type="evidence" value="ECO:0007669"/>
    <property type="project" value="TreeGrafter"/>
</dbReference>
<evidence type="ECO:0000256" key="1">
    <source>
        <dbReference type="ARBA" id="ARBA00000109"/>
    </source>
</evidence>
<dbReference type="GO" id="GO:0030422">
    <property type="term" value="P:siRNA processing"/>
    <property type="evidence" value="ECO:0007669"/>
    <property type="project" value="InterPro"/>
</dbReference>
<feature type="domain" description="PAZ" evidence="21">
    <location>
        <begin position="869"/>
        <end position="991"/>
    </location>
</feature>
<gene>
    <name evidence="25" type="ORF">E2986_10326</name>
</gene>
<evidence type="ECO:0000256" key="12">
    <source>
        <dbReference type="ARBA" id="ARBA00022840"/>
    </source>
</evidence>
<keyword evidence="14 18" id="KW-0694">RNA-binding</keyword>
<dbReference type="GO" id="GO:0004525">
    <property type="term" value="F:ribonuclease III activity"/>
    <property type="evidence" value="ECO:0007669"/>
    <property type="project" value="UniProtKB-EC"/>
</dbReference>
<dbReference type="CDD" id="cd00593">
    <property type="entry name" value="RIBOc"/>
    <property type="match status" value="2"/>
</dbReference>
<accession>A0A833S6E3</accession>
<keyword evidence="15" id="KW-0943">RNA-mediated gene silencing</keyword>
<dbReference type="CDD" id="cd15903">
    <property type="entry name" value="Dicer_PBD"/>
    <property type="match status" value="1"/>
</dbReference>
<dbReference type="InterPro" id="IPR048513">
    <property type="entry name" value="Dicer_PBD"/>
</dbReference>
<evidence type="ECO:0000313" key="26">
    <source>
        <dbReference type="Proteomes" id="UP000655588"/>
    </source>
</evidence>
<dbReference type="Pfam" id="PF00271">
    <property type="entry name" value="Helicase_C"/>
    <property type="match status" value="1"/>
</dbReference>
<evidence type="ECO:0000256" key="13">
    <source>
        <dbReference type="ARBA" id="ARBA00022842"/>
    </source>
</evidence>
<evidence type="ECO:0000256" key="5">
    <source>
        <dbReference type="ARBA" id="ARBA00022722"/>
    </source>
</evidence>
<dbReference type="PROSITE" id="PS51327">
    <property type="entry name" value="DICER_DSRBF"/>
    <property type="match status" value="1"/>
</dbReference>
<dbReference type="Pfam" id="PF00270">
    <property type="entry name" value="DEAD"/>
    <property type="match status" value="1"/>
</dbReference>
<dbReference type="SMART" id="SM00487">
    <property type="entry name" value="DEXDc"/>
    <property type="match status" value="1"/>
</dbReference>
<dbReference type="InterPro" id="IPR027417">
    <property type="entry name" value="P-loop_NTPase"/>
</dbReference>
<name>A0A833S6E3_9HYME</name>
<keyword evidence="16" id="KW-0464">Manganese</keyword>
<dbReference type="Pfam" id="PF00636">
    <property type="entry name" value="Ribonuclease_3"/>
    <property type="match status" value="2"/>
</dbReference>
<dbReference type="PANTHER" id="PTHR14950:SF36">
    <property type="entry name" value="ENDORIBONUCLEASE DCR-2"/>
    <property type="match status" value="1"/>
</dbReference>
<feature type="domain" description="Helicase C-terminal" evidence="23">
    <location>
        <begin position="398"/>
        <end position="561"/>
    </location>
</feature>
<keyword evidence="7" id="KW-0677">Repeat</keyword>
<keyword evidence="8" id="KW-0547">Nucleotide-binding</keyword>
<dbReference type="InterPro" id="IPR048512">
    <property type="entry name" value="Dicer_platform"/>
</dbReference>
<evidence type="ECO:0000256" key="9">
    <source>
        <dbReference type="ARBA" id="ARBA00022759"/>
    </source>
</evidence>
<evidence type="ECO:0000256" key="16">
    <source>
        <dbReference type="ARBA" id="ARBA00023211"/>
    </source>
</evidence>
<evidence type="ECO:0000259" key="24">
    <source>
        <dbReference type="PROSITE" id="PS51327"/>
    </source>
</evidence>